<accession>A0A830BPI8</accession>
<organism evidence="1 2">
    <name type="scientific">Phtheirospermum japonicum</name>
    <dbReference type="NCBI Taxonomy" id="374723"/>
    <lineage>
        <taxon>Eukaryota</taxon>
        <taxon>Viridiplantae</taxon>
        <taxon>Streptophyta</taxon>
        <taxon>Embryophyta</taxon>
        <taxon>Tracheophyta</taxon>
        <taxon>Spermatophyta</taxon>
        <taxon>Magnoliopsida</taxon>
        <taxon>eudicotyledons</taxon>
        <taxon>Gunneridae</taxon>
        <taxon>Pentapetalae</taxon>
        <taxon>asterids</taxon>
        <taxon>lamiids</taxon>
        <taxon>Lamiales</taxon>
        <taxon>Orobanchaceae</taxon>
        <taxon>Orobanchaceae incertae sedis</taxon>
        <taxon>Phtheirospermum</taxon>
    </lineage>
</organism>
<evidence type="ECO:0000313" key="2">
    <source>
        <dbReference type="Proteomes" id="UP000653305"/>
    </source>
</evidence>
<proteinExistence type="predicted"/>
<protein>
    <submittedName>
        <fullName evidence="1">Uncharacterized protein</fullName>
    </submittedName>
</protein>
<sequence>MQSSSVVFNTKPVLAAIHANSCYHHSKDNFNSTLLAANFNLAQSKNPITLRQHRCRRSRVARPVSSKSTWRRRLSSEFNELRPQSRLPDKCQEVSCFHSHKRKQFSVKRFTSGFFVDKSTFHLRKHKLDNAKVRHQYKC</sequence>
<comment type="caution">
    <text evidence="1">The sequence shown here is derived from an EMBL/GenBank/DDBJ whole genome shotgun (WGS) entry which is preliminary data.</text>
</comment>
<evidence type="ECO:0000313" key="1">
    <source>
        <dbReference type="EMBL" id="GFP89440.1"/>
    </source>
</evidence>
<dbReference type="Proteomes" id="UP000653305">
    <property type="component" value="Unassembled WGS sequence"/>
</dbReference>
<keyword evidence="2" id="KW-1185">Reference proteome</keyword>
<name>A0A830BPI8_9LAMI</name>
<dbReference type="EMBL" id="BMAC01000190">
    <property type="protein sequence ID" value="GFP89440.1"/>
    <property type="molecule type" value="Genomic_DNA"/>
</dbReference>
<dbReference type="OrthoDB" id="912699at2759"/>
<reference evidence="1" key="1">
    <citation type="submission" date="2020-07" db="EMBL/GenBank/DDBJ databases">
        <title>Ethylene signaling mediates host invasion by parasitic plants.</title>
        <authorList>
            <person name="Yoshida S."/>
        </authorList>
    </citation>
    <scope>NUCLEOTIDE SEQUENCE</scope>
    <source>
        <strain evidence="1">Okayama</strain>
    </source>
</reference>
<gene>
    <name evidence="1" type="ORF">PHJA_001087600</name>
</gene>
<dbReference type="AlphaFoldDB" id="A0A830BPI8"/>